<dbReference type="EC" id="5.1.99.6" evidence="19"/>
<evidence type="ECO:0000256" key="4">
    <source>
        <dbReference type="ARBA" id="ARBA00009524"/>
    </source>
</evidence>
<feature type="binding site" evidence="18">
    <location>
        <position position="152"/>
    </location>
    <ligand>
        <name>K(+)</name>
        <dbReference type="ChEBI" id="CHEBI:29103"/>
    </ligand>
</feature>
<keyword evidence="12 17" id="KW-0456">Lyase</keyword>
<evidence type="ECO:0000256" key="8">
    <source>
        <dbReference type="ARBA" id="ARBA00022857"/>
    </source>
</evidence>
<dbReference type="EMBL" id="CP001899">
    <property type="protein sequence ID" value="ADC65535.1"/>
    <property type="molecule type" value="Genomic_DNA"/>
</dbReference>
<keyword evidence="7 17" id="KW-0067">ATP-binding</keyword>
<evidence type="ECO:0000256" key="17">
    <source>
        <dbReference type="HAMAP-Rule" id="MF_01965"/>
    </source>
</evidence>
<dbReference type="GO" id="GO:0052856">
    <property type="term" value="F:NAD(P)HX epimerase activity"/>
    <property type="evidence" value="ECO:0007669"/>
    <property type="project" value="UniProtKB-UniRule"/>
</dbReference>
<evidence type="ECO:0000259" key="21">
    <source>
        <dbReference type="PROSITE" id="PS51385"/>
    </source>
</evidence>
<dbReference type="PaxDb" id="589924-Ferp_1384"/>
<comment type="caution">
    <text evidence="17">Lacks conserved residue(s) required for the propagation of feature annotation.</text>
</comment>
<dbReference type="InterPro" id="IPR036652">
    <property type="entry name" value="YjeF_N_dom_sf"/>
</dbReference>
<dbReference type="Pfam" id="PF03853">
    <property type="entry name" value="YjeF_N"/>
    <property type="match status" value="1"/>
</dbReference>
<evidence type="ECO:0000256" key="14">
    <source>
        <dbReference type="ARBA" id="ARBA00025153"/>
    </source>
</evidence>
<dbReference type="eggNOG" id="arCOG00018">
    <property type="taxonomic scope" value="Archaea"/>
</dbReference>
<dbReference type="PIRSF" id="PIRSF017184">
    <property type="entry name" value="Nnr"/>
    <property type="match status" value="1"/>
</dbReference>
<evidence type="ECO:0000256" key="16">
    <source>
        <dbReference type="ARBA" id="ARBA00049209"/>
    </source>
</evidence>
<evidence type="ECO:0000313" key="23">
    <source>
        <dbReference type="Proteomes" id="UP000002613"/>
    </source>
</evidence>
<keyword evidence="11 18" id="KW-0413">Isomerase</keyword>
<dbReference type="SUPFAM" id="SSF64153">
    <property type="entry name" value="YjeF N-terminal domain-like"/>
    <property type="match status" value="1"/>
</dbReference>
<keyword evidence="13" id="KW-0511">Multifunctional enzyme</keyword>
<evidence type="ECO:0000256" key="10">
    <source>
        <dbReference type="ARBA" id="ARBA00023027"/>
    </source>
</evidence>
<dbReference type="InterPro" id="IPR030677">
    <property type="entry name" value="Nnr"/>
</dbReference>
<comment type="subunit">
    <text evidence="17">Homotetramer.</text>
</comment>
<organism evidence="22 23">
    <name type="scientific">Ferroglobus placidus (strain DSM 10642 / AEDII12DO)</name>
    <dbReference type="NCBI Taxonomy" id="589924"/>
    <lineage>
        <taxon>Archaea</taxon>
        <taxon>Methanobacteriati</taxon>
        <taxon>Methanobacteriota</taxon>
        <taxon>Archaeoglobi</taxon>
        <taxon>Archaeoglobales</taxon>
        <taxon>Archaeoglobaceae</taxon>
        <taxon>Ferroglobus</taxon>
    </lineage>
</organism>
<dbReference type="NCBIfam" id="TIGR00197">
    <property type="entry name" value="yjeF_nterm"/>
    <property type="match status" value="1"/>
</dbReference>
<dbReference type="AlphaFoldDB" id="D3RYH2"/>
<feature type="binding site" evidence="17">
    <location>
        <position position="239"/>
    </location>
    <ligand>
        <name>(6S)-NADPHX</name>
        <dbReference type="ChEBI" id="CHEBI:64076"/>
    </ligand>
</feature>
<dbReference type="GO" id="GO:0046496">
    <property type="term" value="P:nicotinamide nucleotide metabolic process"/>
    <property type="evidence" value="ECO:0007669"/>
    <property type="project" value="UniProtKB-UniRule"/>
</dbReference>
<dbReference type="Gene3D" id="3.40.50.10260">
    <property type="entry name" value="YjeF N-terminal domain"/>
    <property type="match status" value="1"/>
</dbReference>
<dbReference type="RefSeq" id="WP_012965878.1">
    <property type="nucleotide sequence ID" value="NC_013849.1"/>
</dbReference>
<dbReference type="KEGG" id="fpl:Ferp_1384"/>
<keyword evidence="6 17" id="KW-0547">Nucleotide-binding</keyword>
<sequence length="465" mass="50703">MITSEEMFALDTNCRYYGLTTLQLMENAGRAVAEEVKKRIKGGSVAVFAGTGNNAGDAFVAARHLKEFDVKIFLMREDFRTEETKKNFEILKRAGYEVKTFHEWIDEEIECDVVLDGLLGTGVRGKLRKDYREAIEKMNEIKAFKVAIDIPSGLNPDTGEFDLAFKADLTVTFHKPKPGLYKAKEICGDVIVADIGIPEYFEKLTGPGDVKISYRRDPNAHKGQHGRVLVVGGSPYIGAPVLTALAAYAAGADIVTLLVPESIYEIAASFSPEIITRKLRGEEITEENIAEILRFAEKHDVVVFGMGTVDKGEIATEISKKVKKIVLDAGGLTSKVFCEAILTPHAGEFKRVFGKEATVENVKEEAKSSKAVLLLKGRKDVITDGEKIKFNVTGNEGMTVGGTGDVLAGVCGAFFAKNPAFKAACSSAFVVGLAGDLAMKEKSFNFTAKDVIEMIPRAIKFSLEF</sequence>
<reference evidence="23" key="1">
    <citation type="submission" date="2010-02" db="EMBL/GenBank/DDBJ databases">
        <title>Complete sequence of Ferroglobus placidus DSM 10642.</title>
        <authorList>
            <consortium name="US DOE Joint Genome Institute"/>
            <person name="Lucas S."/>
            <person name="Copeland A."/>
            <person name="Lapidus A."/>
            <person name="Cheng J.-F."/>
            <person name="Bruce D."/>
            <person name="Goodwin L."/>
            <person name="Pitluck S."/>
            <person name="Saunders E."/>
            <person name="Brettin T."/>
            <person name="Detter J.C."/>
            <person name="Han C."/>
            <person name="Tapia R."/>
            <person name="Larimer F."/>
            <person name="Land M."/>
            <person name="Hauser L."/>
            <person name="Kyrpides N."/>
            <person name="Ivanova N."/>
            <person name="Holmes D."/>
            <person name="Lovley D."/>
            <person name="Kyrpides N."/>
            <person name="Anderson I.J."/>
            <person name="Woyke T."/>
        </authorList>
    </citation>
    <scope>NUCLEOTIDE SEQUENCE [LARGE SCALE GENOMIC DNA]</scope>
    <source>
        <strain evidence="23">DSM 10642 / AEDII12DO</strain>
    </source>
</reference>
<dbReference type="PROSITE" id="PS51385">
    <property type="entry name" value="YJEF_N"/>
    <property type="match status" value="1"/>
</dbReference>
<keyword evidence="10 17" id="KW-0520">NAD</keyword>
<comment type="cofactor">
    <cofactor evidence="18 19">
        <name>K(+)</name>
        <dbReference type="ChEBI" id="CHEBI:29103"/>
    </cofactor>
    <text evidence="18 19">Binds 1 potassium ion per subunit.</text>
</comment>
<feature type="binding site" evidence="18">
    <location>
        <position position="149"/>
    </location>
    <ligand>
        <name>(6S)-NADPHX</name>
        <dbReference type="ChEBI" id="CHEBI:64076"/>
    </ligand>
</feature>
<comment type="cofactor">
    <cofactor evidence="17">
        <name>Mg(2+)</name>
        <dbReference type="ChEBI" id="CHEBI:18420"/>
    </cofactor>
</comment>
<comment type="catalytic activity">
    <reaction evidence="1 18 19">
        <text>(6R)-NADHX = (6S)-NADHX</text>
        <dbReference type="Rhea" id="RHEA:32215"/>
        <dbReference type="ChEBI" id="CHEBI:64074"/>
        <dbReference type="ChEBI" id="CHEBI:64075"/>
        <dbReference type="EC" id="5.1.99.6"/>
    </reaction>
</comment>
<keyword evidence="23" id="KW-1185">Reference proteome</keyword>
<feature type="binding site" evidence="17">
    <location>
        <position position="404"/>
    </location>
    <ligand>
        <name>AMP</name>
        <dbReference type="ChEBI" id="CHEBI:456215"/>
    </ligand>
</feature>
<dbReference type="GO" id="GO:0005524">
    <property type="term" value="F:ATP binding"/>
    <property type="evidence" value="ECO:0007669"/>
    <property type="project" value="UniProtKB-UniRule"/>
</dbReference>
<dbReference type="EC" id="4.2.1.136" evidence="19"/>
<feature type="domain" description="YjeF N-terminal" evidence="21">
    <location>
        <begin position="7"/>
        <end position="203"/>
    </location>
</feature>
<evidence type="ECO:0000256" key="19">
    <source>
        <dbReference type="PIRNR" id="PIRNR017184"/>
    </source>
</evidence>
<dbReference type="GO" id="GO:0016301">
    <property type="term" value="F:kinase activity"/>
    <property type="evidence" value="ECO:0007669"/>
    <property type="project" value="UniProtKB-KW"/>
</dbReference>
<comment type="function">
    <text evidence="17">Catalyzes the dehydration of the S-form of NAD(P)HX at the expense of ADP, which is converted to AMP. Together with NAD(P)HX epimerase, which catalyzes the epimerization of the S- and R-forms, the enzyme allows the repair of both epimers of NAD(P)HX, a damaged form of NAD(P)H that is a result of enzymatic or heat-dependent hydration.</text>
</comment>
<dbReference type="HOGENOM" id="CLU_024853_4_1_2"/>
<evidence type="ECO:0000256" key="6">
    <source>
        <dbReference type="ARBA" id="ARBA00022741"/>
    </source>
</evidence>
<dbReference type="InterPro" id="IPR029056">
    <property type="entry name" value="Ribokinase-like"/>
</dbReference>
<dbReference type="GO" id="GO:0046872">
    <property type="term" value="F:metal ion binding"/>
    <property type="evidence" value="ECO:0007669"/>
    <property type="project" value="UniProtKB-UniRule"/>
</dbReference>
<comment type="catalytic activity">
    <reaction evidence="15 17 19">
        <text>(6S)-NADHX + ADP = AMP + phosphate + NADH + H(+)</text>
        <dbReference type="Rhea" id="RHEA:32223"/>
        <dbReference type="ChEBI" id="CHEBI:15378"/>
        <dbReference type="ChEBI" id="CHEBI:43474"/>
        <dbReference type="ChEBI" id="CHEBI:57945"/>
        <dbReference type="ChEBI" id="CHEBI:64074"/>
        <dbReference type="ChEBI" id="CHEBI:456215"/>
        <dbReference type="ChEBI" id="CHEBI:456216"/>
        <dbReference type="EC" id="4.2.1.136"/>
    </reaction>
</comment>
<keyword evidence="22" id="KW-0808">Transferase</keyword>
<feature type="domain" description="YjeF C-terminal" evidence="20">
    <location>
        <begin position="205"/>
        <end position="462"/>
    </location>
</feature>
<accession>D3RYH2</accession>
<feature type="binding site" evidence="17">
    <location>
        <position position="307"/>
    </location>
    <ligand>
        <name>(6S)-NADPHX</name>
        <dbReference type="ChEBI" id="CHEBI:64076"/>
    </ligand>
</feature>
<dbReference type="Pfam" id="PF01256">
    <property type="entry name" value="Carb_kinase"/>
    <property type="match status" value="1"/>
</dbReference>
<dbReference type="STRING" id="589924.Ferp_1384"/>
<dbReference type="OrthoDB" id="15148at2157"/>
<evidence type="ECO:0000256" key="13">
    <source>
        <dbReference type="ARBA" id="ARBA00023268"/>
    </source>
</evidence>
<comment type="function">
    <text evidence="18">Catalyzes the epimerization of the S- and R-forms of NAD(P)HX, a damaged form of NAD(P)H that is a result of enzymatic or heat-dependent hydration. This is a prerequisite for the S-specific NAD(P)H-hydrate dehydratase to allow the repair of both epimers of NAD(P)HX.</text>
</comment>
<keyword evidence="22" id="KW-0418">Kinase</keyword>
<reference evidence="22 23" key="2">
    <citation type="journal article" date="2011" name="Stand. Genomic Sci.">
        <title>Complete genome sequence of Ferroglobus placidus AEDII12DO.</title>
        <authorList>
            <person name="Anderson I."/>
            <person name="Risso C."/>
            <person name="Holmes D."/>
            <person name="Lucas S."/>
            <person name="Copeland A."/>
            <person name="Lapidus A."/>
            <person name="Cheng J.F."/>
            <person name="Bruce D."/>
            <person name="Goodwin L."/>
            <person name="Pitluck S."/>
            <person name="Saunders E."/>
            <person name="Brettin T."/>
            <person name="Detter J.C."/>
            <person name="Han C."/>
            <person name="Tapia R."/>
            <person name="Larimer F."/>
            <person name="Land M."/>
            <person name="Hauser L."/>
            <person name="Woyke T."/>
            <person name="Lovley D."/>
            <person name="Kyrpides N."/>
            <person name="Ivanova N."/>
        </authorList>
    </citation>
    <scope>NUCLEOTIDE SEQUENCE [LARGE SCALE GENOMIC DNA]</scope>
    <source>
        <strain evidence="23">DSM 10642 / AEDII12DO</strain>
    </source>
</reference>
<evidence type="ECO:0000256" key="11">
    <source>
        <dbReference type="ARBA" id="ARBA00023235"/>
    </source>
</evidence>
<evidence type="ECO:0000256" key="3">
    <source>
        <dbReference type="ARBA" id="ARBA00006001"/>
    </source>
</evidence>
<name>D3RYH2_FERPA</name>
<feature type="binding site" evidence="18">
    <location>
        <position position="131"/>
    </location>
    <ligand>
        <name>(6S)-NADPHX</name>
        <dbReference type="ChEBI" id="CHEBI:64076"/>
    </ligand>
</feature>
<protein>
    <recommendedName>
        <fullName evidence="19">Bifunctional NAD(P)H-hydrate repair enzyme</fullName>
    </recommendedName>
    <alternativeName>
        <fullName evidence="19">Nicotinamide nucleotide repair protein</fullName>
    </alternativeName>
    <domain>
        <recommendedName>
            <fullName evidence="19">ADP-dependent (S)-NAD(P)H-hydrate dehydratase</fullName>
            <ecNumber evidence="19">4.2.1.136</ecNumber>
        </recommendedName>
        <alternativeName>
            <fullName evidence="19">ADP-dependent NAD(P)HX dehydratase</fullName>
        </alternativeName>
    </domain>
    <domain>
        <recommendedName>
            <fullName evidence="19">NAD(P)H-hydrate epimerase</fullName>
            <ecNumber evidence="19">5.1.99.6</ecNumber>
        </recommendedName>
    </domain>
</protein>
<dbReference type="HAMAP" id="MF_01965">
    <property type="entry name" value="NADHX_dehydratase"/>
    <property type="match status" value="1"/>
</dbReference>
<keyword evidence="9 18" id="KW-0630">Potassium</keyword>
<dbReference type="GO" id="GO:0052855">
    <property type="term" value="F:ADP-dependent NAD(P)H-hydrate dehydratase activity"/>
    <property type="evidence" value="ECO:0007669"/>
    <property type="project" value="UniProtKB-UniRule"/>
</dbReference>
<dbReference type="PANTHER" id="PTHR12592:SF0">
    <property type="entry name" value="ATP-DEPENDENT (S)-NAD(P)H-HYDRATE DEHYDRATASE"/>
    <property type="match status" value="1"/>
</dbReference>
<evidence type="ECO:0000256" key="2">
    <source>
        <dbReference type="ARBA" id="ARBA00000909"/>
    </source>
</evidence>
<evidence type="ECO:0000256" key="15">
    <source>
        <dbReference type="ARBA" id="ARBA00048238"/>
    </source>
</evidence>
<keyword evidence="5 18" id="KW-0479">Metal-binding</keyword>
<feature type="binding site" evidence="18">
    <location>
        <position position="54"/>
    </location>
    <ligand>
        <name>K(+)</name>
        <dbReference type="ChEBI" id="CHEBI:29103"/>
    </ligand>
</feature>
<dbReference type="CDD" id="cd01171">
    <property type="entry name" value="YXKO-related"/>
    <property type="match status" value="1"/>
</dbReference>
<evidence type="ECO:0000256" key="7">
    <source>
        <dbReference type="ARBA" id="ARBA00022840"/>
    </source>
</evidence>
<dbReference type="PANTHER" id="PTHR12592">
    <property type="entry name" value="ATP-DEPENDENT (S)-NAD(P)H-HYDRATE DEHYDRATASE FAMILY MEMBER"/>
    <property type="match status" value="1"/>
</dbReference>
<proteinExistence type="inferred from homology"/>
<comment type="similarity">
    <text evidence="3 19">In the N-terminal section; belongs to the NnrE/AIBP family.</text>
</comment>
<dbReference type="NCBIfam" id="TIGR00196">
    <property type="entry name" value="yjeF_cterm"/>
    <property type="match status" value="1"/>
</dbReference>
<feature type="binding site" evidence="17">
    <location>
        <position position="345"/>
    </location>
    <ligand>
        <name>(6S)-NADPHX</name>
        <dbReference type="ChEBI" id="CHEBI:64076"/>
    </ligand>
</feature>
<dbReference type="InterPro" id="IPR000631">
    <property type="entry name" value="CARKD"/>
</dbReference>
<comment type="similarity">
    <text evidence="18">Belongs to the NnrE/AIBP family.</text>
</comment>
<dbReference type="GO" id="GO:0110051">
    <property type="term" value="P:metabolite repair"/>
    <property type="evidence" value="ECO:0007669"/>
    <property type="project" value="TreeGrafter"/>
</dbReference>
<evidence type="ECO:0000259" key="20">
    <source>
        <dbReference type="PROSITE" id="PS51383"/>
    </source>
</evidence>
<evidence type="ECO:0000313" key="22">
    <source>
        <dbReference type="EMBL" id="ADC65535.1"/>
    </source>
</evidence>
<comment type="catalytic activity">
    <reaction evidence="16 17 19">
        <text>(6S)-NADPHX + ADP = AMP + phosphate + NADPH + H(+)</text>
        <dbReference type="Rhea" id="RHEA:32235"/>
        <dbReference type="ChEBI" id="CHEBI:15378"/>
        <dbReference type="ChEBI" id="CHEBI:43474"/>
        <dbReference type="ChEBI" id="CHEBI:57783"/>
        <dbReference type="ChEBI" id="CHEBI:64076"/>
        <dbReference type="ChEBI" id="CHEBI:456215"/>
        <dbReference type="ChEBI" id="CHEBI:456216"/>
        <dbReference type="EC" id="4.2.1.136"/>
    </reaction>
</comment>
<dbReference type="PROSITE" id="PS51383">
    <property type="entry name" value="YJEF_C_3"/>
    <property type="match status" value="1"/>
</dbReference>
<dbReference type="Proteomes" id="UP000002613">
    <property type="component" value="Chromosome"/>
</dbReference>
<dbReference type="SUPFAM" id="SSF53613">
    <property type="entry name" value="Ribokinase-like"/>
    <property type="match status" value="1"/>
</dbReference>
<evidence type="ECO:0000256" key="9">
    <source>
        <dbReference type="ARBA" id="ARBA00022958"/>
    </source>
</evidence>
<dbReference type="InterPro" id="IPR004443">
    <property type="entry name" value="YjeF_N_dom"/>
</dbReference>
<keyword evidence="8 17" id="KW-0521">NADP</keyword>
<evidence type="ECO:0000256" key="18">
    <source>
        <dbReference type="HAMAP-Rule" id="MF_01966"/>
    </source>
</evidence>
<comment type="catalytic activity">
    <reaction evidence="2 18 19">
        <text>(6R)-NADPHX = (6S)-NADPHX</text>
        <dbReference type="Rhea" id="RHEA:32227"/>
        <dbReference type="ChEBI" id="CHEBI:64076"/>
        <dbReference type="ChEBI" id="CHEBI:64077"/>
        <dbReference type="EC" id="5.1.99.6"/>
    </reaction>
</comment>
<comment type="function">
    <text evidence="14 19">Bifunctional enzyme that catalyzes the epimerization of the S- and R-forms of NAD(P)HX and the dehydration of the S-form of NAD(P)HX at the expense of ADP, which is converted to AMP. This allows the repair of both epimers of NAD(P)HX, a damaged form of NAD(P)H that is a result of enzymatic or heat-dependent hydration.</text>
</comment>
<dbReference type="GeneID" id="8778901"/>
<evidence type="ECO:0000256" key="5">
    <source>
        <dbReference type="ARBA" id="ARBA00022723"/>
    </source>
</evidence>
<feature type="binding site" evidence="18">
    <location>
        <begin position="120"/>
        <end position="126"/>
    </location>
    <ligand>
        <name>(6S)-NADPHX</name>
        <dbReference type="ChEBI" id="CHEBI:64076"/>
    </ligand>
</feature>
<evidence type="ECO:0000256" key="12">
    <source>
        <dbReference type="ARBA" id="ARBA00023239"/>
    </source>
</evidence>
<comment type="similarity">
    <text evidence="17">Belongs to the NnrD/CARKD family.</text>
</comment>
<evidence type="ECO:0000256" key="1">
    <source>
        <dbReference type="ARBA" id="ARBA00000013"/>
    </source>
</evidence>
<dbReference type="HAMAP" id="MF_01966">
    <property type="entry name" value="NADHX_epimerase"/>
    <property type="match status" value="1"/>
</dbReference>
<comment type="similarity">
    <text evidence="4 19">In the C-terminal section; belongs to the NnrD/CARKD family.</text>
</comment>
<dbReference type="Gene3D" id="3.40.1190.20">
    <property type="match status" value="1"/>
</dbReference>
<feature type="binding site" evidence="18">
    <location>
        <position position="116"/>
    </location>
    <ligand>
        <name>K(+)</name>
        <dbReference type="ChEBI" id="CHEBI:29103"/>
    </ligand>
</feature>
<feature type="binding site" evidence="17">
    <location>
        <position position="405"/>
    </location>
    <ligand>
        <name>(6S)-NADPHX</name>
        <dbReference type="ChEBI" id="CHEBI:64076"/>
    </ligand>
</feature>
<gene>
    <name evidence="17" type="primary">nnrD</name>
    <name evidence="18" type="synonym">nnrE</name>
    <name evidence="22" type="ordered locus">Ferp_1384</name>
</gene>